<dbReference type="GO" id="GO:0016491">
    <property type="term" value="F:oxidoreductase activity"/>
    <property type="evidence" value="ECO:0007669"/>
    <property type="project" value="UniProtKB-KW"/>
</dbReference>
<evidence type="ECO:0000256" key="2">
    <source>
        <dbReference type="ARBA" id="ARBA00023002"/>
    </source>
</evidence>
<sequence length="241" mass="26362">MIKLSSYKNRVVVVTGGNGNMGRAILKKFKSYGAKCFAIDLKGNSNVIKCNLTNEKELKTVFENISKLNKITDVIHAAGTIVVGTIKNSTLEEFNNSIDNNLKTAYLVGKISSTNIVNGGSLIFISSQAALKGAKYWGIYSLSKAAILRLSETLANELSNKKIRVNSVCPGDVEGNMMKYAIKKIAKISNKKESNIYNNYISRIPLKRFAKPNEIADACFYLSNSKYITGTTHLVDGGENS</sequence>
<dbReference type="CDD" id="cd05233">
    <property type="entry name" value="SDR_c"/>
    <property type="match status" value="1"/>
</dbReference>
<dbReference type="SUPFAM" id="SSF51735">
    <property type="entry name" value="NAD(P)-binding Rossmann-fold domains"/>
    <property type="match status" value="1"/>
</dbReference>
<comment type="similarity">
    <text evidence="1">Belongs to the short-chain dehydrogenases/reductases (SDR) family.</text>
</comment>
<dbReference type="AlphaFoldDB" id="A0A382AGS1"/>
<dbReference type="Gene3D" id="3.40.50.720">
    <property type="entry name" value="NAD(P)-binding Rossmann-like Domain"/>
    <property type="match status" value="1"/>
</dbReference>
<evidence type="ECO:0000313" key="3">
    <source>
        <dbReference type="EMBL" id="SVB00706.1"/>
    </source>
</evidence>
<gene>
    <name evidence="3" type="ORF">METZ01_LOCUS153560</name>
</gene>
<organism evidence="3">
    <name type="scientific">marine metagenome</name>
    <dbReference type="NCBI Taxonomy" id="408172"/>
    <lineage>
        <taxon>unclassified sequences</taxon>
        <taxon>metagenomes</taxon>
        <taxon>ecological metagenomes</taxon>
    </lineage>
</organism>
<evidence type="ECO:0008006" key="4">
    <source>
        <dbReference type="Google" id="ProtNLM"/>
    </source>
</evidence>
<evidence type="ECO:0000256" key="1">
    <source>
        <dbReference type="ARBA" id="ARBA00006484"/>
    </source>
</evidence>
<dbReference type="Pfam" id="PF13561">
    <property type="entry name" value="adh_short_C2"/>
    <property type="match status" value="1"/>
</dbReference>
<dbReference type="InterPro" id="IPR002347">
    <property type="entry name" value="SDR_fam"/>
</dbReference>
<name>A0A382AGS1_9ZZZZ</name>
<dbReference type="EMBL" id="UINC01025329">
    <property type="protein sequence ID" value="SVB00706.1"/>
    <property type="molecule type" value="Genomic_DNA"/>
</dbReference>
<dbReference type="InterPro" id="IPR036291">
    <property type="entry name" value="NAD(P)-bd_dom_sf"/>
</dbReference>
<protein>
    <recommendedName>
        <fullName evidence="4">Short-chain dehydrogenase</fullName>
    </recommendedName>
</protein>
<dbReference type="PANTHER" id="PTHR43477:SF1">
    <property type="entry name" value="DIHYDROANTICAPSIN 7-DEHYDROGENASE"/>
    <property type="match status" value="1"/>
</dbReference>
<dbReference type="PRINTS" id="PR00081">
    <property type="entry name" value="GDHRDH"/>
</dbReference>
<keyword evidence="2" id="KW-0560">Oxidoreductase</keyword>
<accession>A0A382AGS1</accession>
<dbReference type="PANTHER" id="PTHR43477">
    <property type="entry name" value="DIHYDROANTICAPSIN 7-DEHYDROGENASE"/>
    <property type="match status" value="1"/>
</dbReference>
<dbReference type="InterPro" id="IPR051122">
    <property type="entry name" value="SDR_DHRS6-like"/>
</dbReference>
<reference evidence="3" key="1">
    <citation type="submission" date="2018-05" db="EMBL/GenBank/DDBJ databases">
        <authorList>
            <person name="Lanie J.A."/>
            <person name="Ng W.-L."/>
            <person name="Kazmierczak K.M."/>
            <person name="Andrzejewski T.M."/>
            <person name="Davidsen T.M."/>
            <person name="Wayne K.J."/>
            <person name="Tettelin H."/>
            <person name="Glass J.I."/>
            <person name="Rusch D."/>
            <person name="Podicherti R."/>
            <person name="Tsui H.-C.T."/>
            <person name="Winkler M.E."/>
        </authorList>
    </citation>
    <scope>NUCLEOTIDE SEQUENCE</scope>
</reference>
<proteinExistence type="inferred from homology"/>